<protein>
    <recommendedName>
        <fullName evidence="3">Protein kinase domain-containing protein</fullName>
    </recommendedName>
</protein>
<proteinExistence type="predicted"/>
<evidence type="ECO:0000313" key="1">
    <source>
        <dbReference type="EMBL" id="KAE9399326.1"/>
    </source>
</evidence>
<keyword evidence="2" id="KW-1185">Reference proteome</keyword>
<evidence type="ECO:0008006" key="3">
    <source>
        <dbReference type="Google" id="ProtNLM"/>
    </source>
</evidence>
<dbReference type="Proteomes" id="UP000799118">
    <property type="component" value="Unassembled WGS sequence"/>
</dbReference>
<reference evidence="1" key="1">
    <citation type="journal article" date="2019" name="Environ. Microbiol.">
        <title>Fungal ecological strategies reflected in gene transcription - a case study of two litter decomposers.</title>
        <authorList>
            <person name="Barbi F."/>
            <person name="Kohler A."/>
            <person name="Barry K."/>
            <person name="Baskaran P."/>
            <person name="Daum C."/>
            <person name="Fauchery L."/>
            <person name="Ihrmark K."/>
            <person name="Kuo A."/>
            <person name="LaButti K."/>
            <person name="Lipzen A."/>
            <person name="Morin E."/>
            <person name="Grigoriev I.V."/>
            <person name="Henrissat B."/>
            <person name="Lindahl B."/>
            <person name="Martin F."/>
        </authorList>
    </citation>
    <scope>NUCLEOTIDE SEQUENCE</scope>
    <source>
        <strain evidence="1">JB14</strain>
    </source>
</reference>
<name>A0A6A4HMM5_9AGAR</name>
<dbReference type="EMBL" id="ML769471">
    <property type="protein sequence ID" value="KAE9399326.1"/>
    <property type="molecule type" value="Genomic_DNA"/>
</dbReference>
<gene>
    <name evidence="1" type="ORF">BT96DRAFT_939559</name>
</gene>
<sequence>MASCIVQTDVLAFDYERALTYPVLRVKIFEHAKSQEVFDGVNITPATLEQEFKIFPTTDENEVSLKLHAEEATQTDFSFFVSRQFSDTATVEDCALLFAIIPSSSIDNLPFIELDKQGAYLRQILYTAHGEDNRNKSRALPSPTSQEALDQCLRVSSGYEDTDLGQNEESFRLEGFHYYSMLFNRNRGDCYTDTNPNRELAIGTKFIGQLQHTFSARNSHVCKGNTSKASPIPGKFISVGPDDLEFHPSPDFQSWRGSQIMWHSKFTLKILHYTAQVWYMFWTKTRFNILQRNIDCLIKMRHRKAEFLGVAGWIANQLYEVELCSFNSKYSKNRSTGRGGGPRGVKRPLDDDAFAEKRKTFLYLSQSNSNLHGQKLILIQANGTSYSGYNKRPTQCYSPDKLLEHHGWFFTFLPYHTSLTNHITCPMLPLADGLLEDLSFLHDHGIAHIDLNPGLSLDEQLMDTTEELVALDPEDRPSLRNIASRSNYFYLPSLGRLEKIN</sequence>
<accession>A0A6A4HMM5</accession>
<evidence type="ECO:0000313" key="2">
    <source>
        <dbReference type="Proteomes" id="UP000799118"/>
    </source>
</evidence>
<dbReference type="AlphaFoldDB" id="A0A6A4HMM5"/>
<organism evidence="1 2">
    <name type="scientific">Gymnopus androsaceus JB14</name>
    <dbReference type="NCBI Taxonomy" id="1447944"/>
    <lineage>
        <taxon>Eukaryota</taxon>
        <taxon>Fungi</taxon>
        <taxon>Dikarya</taxon>
        <taxon>Basidiomycota</taxon>
        <taxon>Agaricomycotina</taxon>
        <taxon>Agaricomycetes</taxon>
        <taxon>Agaricomycetidae</taxon>
        <taxon>Agaricales</taxon>
        <taxon>Marasmiineae</taxon>
        <taxon>Omphalotaceae</taxon>
        <taxon>Gymnopus</taxon>
    </lineage>
</organism>